<dbReference type="VEuPathDB" id="VectorBase:ASIC017371"/>
<proteinExistence type="predicted"/>
<gene>
    <name evidence="2" type="ORF">ZHAS_00017371</name>
</gene>
<dbReference type="EMBL" id="ATLV01023516">
    <property type="status" value="NOT_ANNOTATED_CDS"/>
    <property type="molecule type" value="Genomic_DNA"/>
</dbReference>
<sequence>MAHSSPELTLRLSHLEPGAKWKRERWIVHKHHRSPIALAKWPNAQRPAGSASMNHQETRSPACPYVCACVCLCG</sequence>
<evidence type="ECO:0000256" key="1">
    <source>
        <dbReference type="SAM" id="MobiDB-lite"/>
    </source>
</evidence>
<reference evidence="3" key="2">
    <citation type="submission" date="2020-05" db="UniProtKB">
        <authorList>
            <consortium name="EnsemblMetazoa"/>
        </authorList>
    </citation>
    <scope>IDENTIFICATION</scope>
</reference>
<reference evidence="2 4" key="1">
    <citation type="journal article" date="2014" name="BMC Genomics">
        <title>Genome sequence of Anopheles sinensis provides insight into genetics basis of mosquito competence for malaria parasites.</title>
        <authorList>
            <person name="Zhou D."/>
            <person name="Zhang D."/>
            <person name="Ding G."/>
            <person name="Shi L."/>
            <person name="Hou Q."/>
            <person name="Ye Y."/>
            <person name="Xu Y."/>
            <person name="Zhou H."/>
            <person name="Xiong C."/>
            <person name="Li S."/>
            <person name="Yu J."/>
            <person name="Hong S."/>
            <person name="Yu X."/>
            <person name="Zou P."/>
            <person name="Chen C."/>
            <person name="Chang X."/>
            <person name="Wang W."/>
            <person name="Lv Y."/>
            <person name="Sun Y."/>
            <person name="Ma L."/>
            <person name="Shen B."/>
            <person name="Zhu C."/>
        </authorList>
    </citation>
    <scope>NUCLEOTIDE SEQUENCE [LARGE SCALE GENOMIC DNA]</scope>
</reference>
<evidence type="ECO:0000313" key="2">
    <source>
        <dbReference type="EMBL" id="KFB49261.1"/>
    </source>
</evidence>
<dbReference type="EMBL" id="KE525344">
    <property type="protein sequence ID" value="KFB49261.1"/>
    <property type="molecule type" value="Genomic_DNA"/>
</dbReference>
<dbReference type="EnsemblMetazoa" id="ASIC017371-RA">
    <property type="protein sequence ID" value="ASIC017371-PA"/>
    <property type="gene ID" value="ASIC017371"/>
</dbReference>
<protein>
    <submittedName>
        <fullName evidence="2 3">Diguanylate cyclase</fullName>
    </submittedName>
</protein>
<accession>A0A084WGB7</accession>
<dbReference type="Proteomes" id="UP000030765">
    <property type="component" value="Unassembled WGS sequence"/>
</dbReference>
<keyword evidence="4" id="KW-1185">Reference proteome</keyword>
<name>A0A084WGB7_ANOSI</name>
<dbReference type="AlphaFoldDB" id="A0A084WGB7"/>
<organism evidence="2">
    <name type="scientific">Anopheles sinensis</name>
    <name type="common">Mosquito</name>
    <dbReference type="NCBI Taxonomy" id="74873"/>
    <lineage>
        <taxon>Eukaryota</taxon>
        <taxon>Metazoa</taxon>
        <taxon>Ecdysozoa</taxon>
        <taxon>Arthropoda</taxon>
        <taxon>Hexapoda</taxon>
        <taxon>Insecta</taxon>
        <taxon>Pterygota</taxon>
        <taxon>Neoptera</taxon>
        <taxon>Endopterygota</taxon>
        <taxon>Diptera</taxon>
        <taxon>Nematocera</taxon>
        <taxon>Culicoidea</taxon>
        <taxon>Culicidae</taxon>
        <taxon>Anophelinae</taxon>
        <taxon>Anopheles</taxon>
    </lineage>
</organism>
<feature type="region of interest" description="Disordered" evidence="1">
    <location>
        <begin position="38"/>
        <end position="58"/>
    </location>
</feature>
<evidence type="ECO:0000313" key="3">
    <source>
        <dbReference type="EnsemblMetazoa" id="ASIC017371-PA"/>
    </source>
</evidence>
<evidence type="ECO:0000313" key="4">
    <source>
        <dbReference type="Proteomes" id="UP000030765"/>
    </source>
</evidence>